<feature type="region of interest" description="Disordered" evidence="3">
    <location>
        <begin position="356"/>
        <end position="375"/>
    </location>
</feature>
<reference evidence="5" key="1">
    <citation type="submission" date="2022-11" db="EMBL/GenBank/DDBJ databases">
        <authorList>
            <person name="Petersen C."/>
        </authorList>
    </citation>
    <scope>NUCLEOTIDE SEQUENCE</scope>
    <source>
        <strain evidence="5">IBT 21917</strain>
    </source>
</reference>
<dbReference type="Gene3D" id="1.10.340.30">
    <property type="entry name" value="Hypothetical protein, domain 2"/>
    <property type="match status" value="1"/>
</dbReference>
<reference evidence="5" key="2">
    <citation type="journal article" date="2023" name="IMA Fungus">
        <title>Comparative genomic study of the Penicillium genus elucidates a diverse pangenome and 15 lateral gene transfer events.</title>
        <authorList>
            <person name="Petersen C."/>
            <person name="Sorensen T."/>
            <person name="Nielsen M.R."/>
            <person name="Sondergaard T.E."/>
            <person name="Sorensen J.L."/>
            <person name="Fitzpatrick D.A."/>
            <person name="Frisvad J.C."/>
            <person name="Nielsen K.L."/>
        </authorList>
    </citation>
    <scope>NUCLEOTIDE SEQUENCE</scope>
    <source>
        <strain evidence="5">IBT 21917</strain>
    </source>
</reference>
<organism evidence="5 6">
    <name type="scientific">Penicillium capsulatum</name>
    <dbReference type="NCBI Taxonomy" id="69766"/>
    <lineage>
        <taxon>Eukaryota</taxon>
        <taxon>Fungi</taxon>
        <taxon>Dikarya</taxon>
        <taxon>Ascomycota</taxon>
        <taxon>Pezizomycotina</taxon>
        <taxon>Eurotiomycetes</taxon>
        <taxon>Eurotiomycetidae</taxon>
        <taxon>Eurotiales</taxon>
        <taxon>Aspergillaceae</taxon>
        <taxon>Penicillium</taxon>
    </lineage>
</organism>
<dbReference type="FunFam" id="1.10.340.30:FF:000020">
    <property type="entry name" value="Pre-mRNA splicing factor, putative"/>
    <property type="match status" value="1"/>
</dbReference>
<dbReference type="Pfam" id="PF00730">
    <property type="entry name" value="HhH-GPD"/>
    <property type="match status" value="1"/>
</dbReference>
<dbReference type="GO" id="GO:0006285">
    <property type="term" value="P:base-excision repair, AP site formation"/>
    <property type="evidence" value="ECO:0007669"/>
    <property type="project" value="UniProtKB-ARBA"/>
</dbReference>
<dbReference type="InterPro" id="IPR011257">
    <property type="entry name" value="DNA_glycosylase"/>
</dbReference>
<accession>A0A9W9IL85</accession>
<feature type="region of interest" description="Disordered" evidence="3">
    <location>
        <begin position="82"/>
        <end position="118"/>
    </location>
</feature>
<gene>
    <name evidence="5" type="ORF">N7492_003785</name>
</gene>
<dbReference type="PANTHER" id="PTHR15074">
    <property type="entry name" value="METHYL-CPG-BINDING PROTEIN"/>
    <property type="match status" value="1"/>
</dbReference>
<evidence type="ECO:0000313" key="5">
    <source>
        <dbReference type="EMBL" id="KAJ5180575.1"/>
    </source>
</evidence>
<dbReference type="InterPro" id="IPR003265">
    <property type="entry name" value="HhH-GPD_domain"/>
</dbReference>
<dbReference type="GO" id="GO:0003824">
    <property type="term" value="F:catalytic activity"/>
    <property type="evidence" value="ECO:0007669"/>
    <property type="project" value="InterPro"/>
</dbReference>
<dbReference type="AlphaFoldDB" id="A0A9W9IL85"/>
<name>A0A9W9IL85_9EURO</name>
<evidence type="ECO:0000313" key="6">
    <source>
        <dbReference type="Proteomes" id="UP001146351"/>
    </source>
</evidence>
<dbReference type="OrthoDB" id="10265068at2759"/>
<evidence type="ECO:0000256" key="2">
    <source>
        <dbReference type="ARBA" id="ARBA00023242"/>
    </source>
</evidence>
<evidence type="ECO:0000256" key="1">
    <source>
        <dbReference type="ARBA" id="ARBA00004123"/>
    </source>
</evidence>
<keyword evidence="6" id="KW-1185">Reference proteome</keyword>
<dbReference type="GO" id="GO:0003677">
    <property type="term" value="F:DNA binding"/>
    <property type="evidence" value="ECO:0007669"/>
    <property type="project" value="InterPro"/>
</dbReference>
<sequence length="375" mass="42230">MTPCDEVKSKYFSVFEDTNAQPKLVQPHAHISEETQKILEEFNLPADFLSTDSELSDAASDLELDEPLHPIIKISPAKQSNCFSQRTTAAPETPVKSSHLQPEEPRTPRSRPPKTSPYFPKLLPDSDSCLPFPPIDAPTFGLVQEQLAHEPWKLLIATIFLNRTRGGVALPVLFKVFERYPTIHAMASADQSDLVDMIRCLGFQNQRANKCIKLAQTWQAIPPSKDKRYRKLHYPANLDGRDVGRDESIVDEDHRVAWEVAHLPGVGAYSLDSWRIFCRDKLRGLATDWLGSGASTPGFVPEWKSVLPQDKELRAYITWLWLKEGWVWDRHTGDLTPASDKMLRAAHAGGVAREEDGNWVLPMSPTKVPNGLHED</sequence>
<comment type="subcellular location">
    <subcellularLocation>
        <location evidence="1">Nucleus</location>
    </subcellularLocation>
</comment>
<evidence type="ECO:0000256" key="3">
    <source>
        <dbReference type="SAM" id="MobiDB-lite"/>
    </source>
</evidence>
<keyword evidence="2" id="KW-0539">Nucleus</keyword>
<feature type="compositionally biased region" description="Polar residues" evidence="3">
    <location>
        <begin position="82"/>
        <end position="100"/>
    </location>
</feature>
<evidence type="ECO:0000259" key="4">
    <source>
        <dbReference type="Pfam" id="PF00730"/>
    </source>
</evidence>
<dbReference type="InterPro" id="IPR045138">
    <property type="entry name" value="MeCP2/MBD4"/>
</dbReference>
<dbReference type="Proteomes" id="UP001146351">
    <property type="component" value="Unassembled WGS sequence"/>
</dbReference>
<dbReference type="EMBL" id="JAPQKO010000002">
    <property type="protein sequence ID" value="KAJ5180575.1"/>
    <property type="molecule type" value="Genomic_DNA"/>
</dbReference>
<dbReference type="SUPFAM" id="SSF48150">
    <property type="entry name" value="DNA-glycosylase"/>
    <property type="match status" value="1"/>
</dbReference>
<protein>
    <recommendedName>
        <fullName evidence="4">HhH-GPD domain-containing protein</fullName>
    </recommendedName>
</protein>
<proteinExistence type="predicted"/>
<dbReference type="PANTHER" id="PTHR15074:SF0">
    <property type="entry name" value="METHYL-CPG-BINDING DOMAIN PROTEIN 4-LIKE PROTEIN"/>
    <property type="match status" value="1"/>
</dbReference>
<comment type="caution">
    <text evidence="5">The sequence shown here is derived from an EMBL/GenBank/DDBJ whole genome shotgun (WGS) entry which is preliminary data.</text>
</comment>
<dbReference type="GO" id="GO:0005634">
    <property type="term" value="C:nucleus"/>
    <property type="evidence" value="ECO:0007669"/>
    <property type="project" value="UniProtKB-SubCell"/>
</dbReference>
<feature type="domain" description="HhH-GPD" evidence="4">
    <location>
        <begin position="156"/>
        <end position="244"/>
    </location>
</feature>